<dbReference type="NCBIfam" id="TIGR01494">
    <property type="entry name" value="ATPase_P-type"/>
    <property type="match status" value="1"/>
</dbReference>
<evidence type="ECO:0000256" key="2">
    <source>
        <dbReference type="ARBA" id="ARBA00006024"/>
    </source>
</evidence>
<evidence type="ECO:0000256" key="7">
    <source>
        <dbReference type="ARBA" id="ARBA00022967"/>
    </source>
</evidence>
<dbReference type="CDD" id="cd02094">
    <property type="entry name" value="P-type_ATPase_Cu-like"/>
    <property type="match status" value="1"/>
</dbReference>
<evidence type="ECO:0000256" key="6">
    <source>
        <dbReference type="ARBA" id="ARBA00022840"/>
    </source>
</evidence>
<dbReference type="InterPro" id="IPR012348">
    <property type="entry name" value="RNR-like"/>
</dbReference>
<evidence type="ECO:0000313" key="12">
    <source>
        <dbReference type="EMBL" id="MBT1070322.1"/>
    </source>
</evidence>
<comment type="subcellular location">
    <subcellularLocation>
        <location evidence="10">Cell membrane</location>
    </subcellularLocation>
    <subcellularLocation>
        <location evidence="1">Endomembrane system</location>
        <topology evidence="1">Multi-pass membrane protein</topology>
    </subcellularLocation>
</comment>
<protein>
    <submittedName>
        <fullName evidence="12">Heavy metal translocating P-type ATPase</fullName>
    </submittedName>
</protein>
<feature type="transmembrane region" description="Helical" evidence="10">
    <location>
        <begin position="398"/>
        <end position="421"/>
    </location>
</feature>
<proteinExistence type="inferred from homology"/>
<dbReference type="SFLD" id="SFLDF00027">
    <property type="entry name" value="p-type_atpase"/>
    <property type="match status" value="1"/>
</dbReference>
<evidence type="ECO:0000256" key="4">
    <source>
        <dbReference type="ARBA" id="ARBA00022723"/>
    </source>
</evidence>
<dbReference type="InterPro" id="IPR001757">
    <property type="entry name" value="P_typ_ATPase"/>
</dbReference>
<dbReference type="PRINTS" id="PR00943">
    <property type="entry name" value="CUATPASE"/>
</dbReference>
<feature type="domain" description="TRASH" evidence="11">
    <location>
        <begin position="10"/>
        <end position="48"/>
    </location>
</feature>
<dbReference type="InterPro" id="IPR044492">
    <property type="entry name" value="P_typ_ATPase_HD_dom"/>
</dbReference>
<keyword evidence="4 10" id="KW-0479">Metal-binding</keyword>
<dbReference type="Pfam" id="PF19335">
    <property type="entry name" value="HMBD"/>
    <property type="match status" value="1"/>
</dbReference>
<evidence type="ECO:0000256" key="9">
    <source>
        <dbReference type="ARBA" id="ARBA00023136"/>
    </source>
</evidence>
<feature type="transmembrane region" description="Helical" evidence="10">
    <location>
        <begin position="739"/>
        <end position="761"/>
    </location>
</feature>
<dbReference type="Gene3D" id="3.40.50.1000">
    <property type="entry name" value="HAD superfamily/HAD-like"/>
    <property type="match status" value="1"/>
</dbReference>
<feature type="transmembrane region" description="Helical" evidence="10">
    <location>
        <begin position="216"/>
        <end position="236"/>
    </location>
</feature>
<dbReference type="SFLD" id="SFLDS00003">
    <property type="entry name" value="Haloacid_Dehalogenase"/>
    <property type="match status" value="1"/>
</dbReference>
<dbReference type="InterPro" id="IPR023298">
    <property type="entry name" value="ATPase_P-typ_TM_dom_sf"/>
</dbReference>
<organism evidence="12 13">
    <name type="scientific">Pelotalea chapellei</name>
    <dbReference type="NCBI Taxonomy" id="44671"/>
    <lineage>
        <taxon>Bacteria</taxon>
        <taxon>Pseudomonadati</taxon>
        <taxon>Thermodesulfobacteriota</taxon>
        <taxon>Desulfuromonadia</taxon>
        <taxon>Geobacterales</taxon>
        <taxon>Geobacteraceae</taxon>
        <taxon>Pelotalea</taxon>
    </lineage>
</organism>
<dbReference type="NCBIfam" id="TIGR01511">
    <property type="entry name" value="ATPase-IB1_Cu"/>
    <property type="match status" value="1"/>
</dbReference>
<dbReference type="SUPFAM" id="SSF81665">
    <property type="entry name" value="Calcium ATPase, transmembrane domain M"/>
    <property type="match status" value="1"/>
</dbReference>
<dbReference type="Proteomes" id="UP000784128">
    <property type="component" value="Unassembled WGS sequence"/>
</dbReference>
<dbReference type="InterPro" id="IPR007029">
    <property type="entry name" value="YHS_dom"/>
</dbReference>
<keyword evidence="7" id="KW-1278">Translocase</keyword>
<dbReference type="Gene3D" id="2.70.150.10">
    <property type="entry name" value="Calcium-transporting ATPase, cytoplasmic transduction domain A"/>
    <property type="match status" value="1"/>
</dbReference>
<dbReference type="InterPro" id="IPR011017">
    <property type="entry name" value="TRASH_dom"/>
</dbReference>
<evidence type="ECO:0000259" key="11">
    <source>
        <dbReference type="SMART" id="SM00746"/>
    </source>
</evidence>
<gene>
    <name evidence="12" type="ORF">KJB30_00845</name>
</gene>
<evidence type="ECO:0000256" key="10">
    <source>
        <dbReference type="RuleBase" id="RU362081"/>
    </source>
</evidence>
<dbReference type="InterPro" id="IPR023214">
    <property type="entry name" value="HAD_sf"/>
</dbReference>
<dbReference type="InterPro" id="IPR023299">
    <property type="entry name" value="ATPase_P-typ_cyto_dom_N"/>
</dbReference>
<dbReference type="SUPFAM" id="SSF47240">
    <property type="entry name" value="Ferritin-like"/>
    <property type="match status" value="1"/>
</dbReference>
<keyword evidence="9 10" id="KW-0472">Membrane</keyword>
<dbReference type="NCBIfam" id="TIGR01525">
    <property type="entry name" value="ATPase-IB_hvy"/>
    <property type="match status" value="1"/>
</dbReference>
<accession>A0ABS5U3S8</accession>
<feature type="transmembrane region" description="Helical" evidence="10">
    <location>
        <begin position="145"/>
        <end position="166"/>
    </location>
</feature>
<comment type="caution">
    <text evidence="12">The sequence shown here is derived from an EMBL/GenBank/DDBJ whole genome shotgun (WGS) entry which is preliminary data.</text>
</comment>
<dbReference type="InterPro" id="IPR009078">
    <property type="entry name" value="Ferritin-like_SF"/>
</dbReference>
<evidence type="ECO:0000256" key="8">
    <source>
        <dbReference type="ARBA" id="ARBA00022989"/>
    </source>
</evidence>
<name>A0ABS5U3S8_9BACT</name>
<feature type="transmembrane region" description="Helical" evidence="10">
    <location>
        <begin position="714"/>
        <end position="733"/>
    </location>
</feature>
<evidence type="ECO:0000256" key="5">
    <source>
        <dbReference type="ARBA" id="ARBA00022741"/>
    </source>
</evidence>
<dbReference type="Pfam" id="PF04945">
    <property type="entry name" value="YHS"/>
    <property type="match status" value="1"/>
</dbReference>
<dbReference type="InterPro" id="IPR036412">
    <property type="entry name" value="HAD-like_sf"/>
</dbReference>
<reference evidence="12 13" key="1">
    <citation type="submission" date="2021-05" db="EMBL/GenBank/DDBJ databases">
        <title>The draft genome of Geobacter chapellei DSM 13688.</title>
        <authorList>
            <person name="Xu Z."/>
            <person name="Masuda Y."/>
            <person name="Itoh H."/>
            <person name="Senoo K."/>
        </authorList>
    </citation>
    <scope>NUCLEOTIDE SEQUENCE [LARGE SCALE GENOMIC DNA]</scope>
    <source>
        <strain evidence="12 13">DSM 13688</strain>
    </source>
</reference>
<dbReference type="InterPro" id="IPR059000">
    <property type="entry name" value="ATPase_P-type_domA"/>
</dbReference>
<dbReference type="InterPro" id="IPR008250">
    <property type="entry name" value="ATPase_P-typ_transduc_dom_A_sf"/>
</dbReference>
<dbReference type="InterPro" id="IPR045800">
    <property type="entry name" value="HMBD"/>
</dbReference>
<dbReference type="InterPro" id="IPR018303">
    <property type="entry name" value="ATPase_P-typ_P_site"/>
</dbReference>
<dbReference type="SUPFAM" id="SSF56784">
    <property type="entry name" value="HAD-like"/>
    <property type="match status" value="1"/>
</dbReference>
<dbReference type="EMBL" id="JAHDYS010000001">
    <property type="protein sequence ID" value="MBT1070322.1"/>
    <property type="molecule type" value="Genomic_DNA"/>
</dbReference>
<evidence type="ECO:0000256" key="1">
    <source>
        <dbReference type="ARBA" id="ARBA00004127"/>
    </source>
</evidence>
<dbReference type="PROSITE" id="PS00154">
    <property type="entry name" value="ATPASE_E1_E2"/>
    <property type="match status" value="1"/>
</dbReference>
<dbReference type="SFLD" id="SFLDG00002">
    <property type="entry name" value="C1.7:_P-type_atpase_like"/>
    <property type="match status" value="1"/>
</dbReference>
<evidence type="ECO:0000256" key="3">
    <source>
        <dbReference type="ARBA" id="ARBA00022692"/>
    </source>
</evidence>
<dbReference type="PANTHER" id="PTHR43520">
    <property type="entry name" value="ATP7, ISOFORM B"/>
    <property type="match status" value="1"/>
</dbReference>
<keyword evidence="6 10" id="KW-0067">ATP-binding</keyword>
<dbReference type="Gene3D" id="3.40.1110.10">
    <property type="entry name" value="Calcium-transporting ATPase, cytoplasmic domain N"/>
    <property type="match status" value="1"/>
</dbReference>
<dbReference type="SMART" id="SM00746">
    <property type="entry name" value="TRASH"/>
    <property type="match status" value="1"/>
</dbReference>
<feature type="transmembrane region" description="Helical" evidence="10">
    <location>
        <begin position="366"/>
        <end position="392"/>
    </location>
</feature>
<dbReference type="Pfam" id="PF00122">
    <property type="entry name" value="E1-E2_ATPase"/>
    <property type="match status" value="1"/>
</dbReference>
<dbReference type="SUPFAM" id="SSF81653">
    <property type="entry name" value="Calcium ATPase, transduction domain A"/>
    <property type="match status" value="1"/>
</dbReference>
<dbReference type="PANTHER" id="PTHR43520:SF8">
    <property type="entry name" value="P-TYPE CU(+) TRANSPORTER"/>
    <property type="match status" value="1"/>
</dbReference>
<sequence length="772" mass="82023">MPVRKTKEQDPVCGMDVSPDNAAGSADRGGQVYFFCSTGCLGKFSSDPERYLNKDQAVQVSAPAGVEYICPMHPEIVRPGPDSCPICGMALEPKTVAAADEPNPELKEMSRRFWITLALSIPVFVIAMGEMAFARTLDPAVYGRMAVIAQFGLATPAVIWGGLPLFQKGWRSLMTFRLNMFTLIAMGIGTAYVYSVTAVFFPQYFPAAFRGHGGHIAVYFEAAAMITVLVLLGQVLELRARSKTGSAIKALLDLAPKTALKITDGRDEEVPLADVKQGDRLRVRPGEKVPVDGVVIDGFSSVDESMITGEPVPVEKPQGTKIVGGTINGSGSFIMQAEQVGNETILARIVRMVGEAQRSRAPIQRLADVVASWFVPAVILSAIVTFAIWSLLGPEPAMAHALVNAVAVLIIACPCALGLATPMSIMVGTGRGALAGILIKNAEALERLEKVDTLVIDKTGTITEGKPRLVSVAVGPTHDENEVLRQVASLERGSEHPLAAAIVKGAEERRLDLAEAEDFEAVPGKGVTGTVAGHRIAFGNQELLRVKEIDPTPLLDQAEELRRAGQTVMLVAVDGQVAGTIGVADELKPSAGEAIRHLHEEGIRVIMLTGDSRLTAEAVARKVGIDHVEAEVLPERKSEVVKELQQRGLHVAMAGDGINDAPALAQAEVGIAMGTGADVAIESAGVTLVKGDLAGIARARKLSSATMRNIRQNLFFAFIYNVLGVPIAAGMLYPMFGILLSPMIASAAMTFSSVSVITNALRLRRLNLEASS</sequence>
<dbReference type="Pfam" id="PF00702">
    <property type="entry name" value="Hydrolase"/>
    <property type="match status" value="1"/>
</dbReference>
<keyword evidence="10" id="KW-1003">Cell membrane</keyword>
<evidence type="ECO:0000313" key="13">
    <source>
        <dbReference type="Proteomes" id="UP000784128"/>
    </source>
</evidence>
<keyword evidence="8 10" id="KW-1133">Transmembrane helix</keyword>
<keyword evidence="13" id="KW-1185">Reference proteome</keyword>
<dbReference type="InterPro" id="IPR027256">
    <property type="entry name" value="P-typ_ATPase_IB"/>
</dbReference>
<dbReference type="Gene3D" id="1.10.620.20">
    <property type="entry name" value="Ribonucleotide Reductase, subunit A"/>
    <property type="match status" value="1"/>
</dbReference>
<comment type="similarity">
    <text evidence="2 10">Belongs to the cation transport ATPase (P-type) (TC 3.A.3) family. Type IB subfamily.</text>
</comment>
<feature type="transmembrane region" description="Helical" evidence="10">
    <location>
        <begin position="178"/>
        <end position="204"/>
    </location>
</feature>
<feature type="transmembrane region" description="Helical" evidence="10">
    <location>
        <begin position="113"/>
        <end position="133"/>
    </location>
</feature>
<keyword evidence="3 10" id="KW-0812">Transmembrane</keyword>
<dbReference type="PRINTS" id="PR00119">
    <property type="entry name" value="CATATPASE"/>
</dbReference>
<keyword evidence="5 10" id="KW-0547">Nucleotide-binding</keyword>